<gene>
    <name evidence="5" type="ordered locus">BMULJ_04751</name>
</gene>
<dbReference type="InterPro" id="IPR036388">
    <property type="entry name" value="WH-like_DNA-bd_sf"/>
</dbReference>
<sequence>MDVKTAVRVFDVINLFAEVRQPMIYSEIARRTEIPLSSCHALLQTMVAKGYLYAPGVKAGYYPTQRLLHVARDICSEDPLTLMFQPLLCALRDATGETAALATLAGNRVVYLDVVESRQKIRYSDEPGGFMSVASAAGKALLGALAPAARRRLLDSCEPLTVAPGGSFVNRETFERDIEQGVIDGWHRSTGESVEDVAGLARGFLIHGEAFALVIGAPKARLLKHEQQAVKALLDVYAQIPPSLLAA</sequence>
<keyword evidence="6" id="KW-1185">Reference proteome</keyword>
<dbReference type="Pfam" id="PF09339">
    <property type="entry name" value="HTH_IclR"/>
    <property type="match status" value="1"/>
</dbReference>
<dbReference type="PANTHER" id="PTHR30136:SF35">
    <property type="entry name" value="HTH-TYPE TRANSCRIPTIONAL REGULATOR RV1719"/>
    <property type="match status" value="1"/>
</dbReference>
<dbReference type="InterPro" id="IPR005471">
    <property type="entry name" value="Tscrpt_reg_IclR_N"/>
</dbReference>
<dbReference type="EMBL" id="AP009386">
    <property type="protein sequence ID" value="BAG46598.1"/>
    <property type="molecule type" value="Genomic_DNA"/>
</dbReference>
<reference evidence="5 6" key="1">
    <citation type="submission" date="2007-04" db="EMBL/GenBank/DDBJ databases">
        <title>Complete genome sequence of Burkholderia multivorans ATCC 17616.</title>
        <authorList>
            <person name="Ohtsubo Y."/>
            <person name="Yamashita A."/>
            <person name="Kurokawa K."/>
            <person name="Takami H."/>
            <person name="Yuhara S."/>
            <person name="Nishiyama E."/>
            <person name="Endo R."/>
            <person name="Miyazaki R."/>
            <person name="Ono A."/>
            <person name="Yano K."/>
            <person name="Ito M."/>
            <person name="Sota M."/>
            <person name="Yuji N."/>
            <person name="Hattori M."/>
            <person name="Tsuda M."/>
        </authorList>
    </citation>
    <scope>NUCLEOTIDE SEQUENCE [LARGE SCALE GENOMIC DNA]</scope>
    <source>
        <strain evidence="6">ATCC 17616 / 249</strain>
    </source>
</reference>
<dbReference type="STRING" id="395019.BMULJ_04751"/>
<dbReference type="Pfam" id="PF01614">
    <property type="entry name" value="IclR_C"/>
    <property type="match status" value="1"/>
</dbReference>
<dbReference type="GO" id="GO:0003700">
    <property type="term" value="F:DNA-binding transcription factor activity"/>
    <property type="evidence" value="ECO:0007669"/>
    <property type="project" value="TreeGrafter"/>
</dbReference>
<dbReference type="SUPFAM" id="SSF46785">
    <property type="entry name" value="Winged helix' DNA-binding domain"/>
    <property type="match status" value="1"/>
</dbReference>
<evidence type="ECO:0000256" key="3">
    <source>
        <dbReference type="ARBA" id="ARBA00023163"/>
    </source>
</evidence>
<dbReference type="Proteomes" id="UP000008815">
    <property type="component" value="Chromosome 2"/>
</dbReference>
<evidence type="ECO:0000313" key="5">
    <source>
        <dbReference type="EMBL" id="BAG46598.1"/>
    </source>
</evidence>
<dbReference type="Gene3D" id="1.10.10.10">
    <property type="entry name" value="Winged helix-like DNA-binding domain superfamily/Winged helix DNA-binding domain"/>
    <property type="match status" value="1"/>
</dbReference>
<evidence type="ECO:0000256" key="2">
    <source>
        <dbReference type="ARBA" id="ARBA00023125"/>
    </source>
</evidence>
<dbReference type="PROSITE" id="PS51078">
    <property type="entry name" value="ICLR_ED"/>
    <property type="match status" value="1"/>
</dbReference>
<dbReference type="InterPro" id="IPR014757">
    <property type="entry name" value="Tscrpt_reg_IclR_C"/>
</dbReference>
<protein>
    <submittedName>
        <fullName evidence="5">IclR family transcriptional regulator</fullName>
    </submittedName>
</protein>
<accession>A0A0H3KNG2</accession>
<dbReference type="KEGG" id="bmj:BMULJ_04751"/>
<evidence type="ECO:0000256" key="1">
    <source>
        <dbReference type="ARBA" id="ARBA00023015"/>
    </source>
</evidence>
<dbReference type="InterPro" id="IPR036390">
    <property type="entry name" value="WH_DNA-bd_sf"/>
</dbReference>
<dbReference type="InterPro" id="IPR050707">
    <property type="entry name" value="HTH_MetabolicPath_Reg"/>
</dbReference>
<evidence type="ECO:0000259" key="4">
    <source>
        <dbReference type="PROSITE" id="PS51078"/>
    </source>
</evidence>
<dbReference type="eggNOG" id="COG1414">
    <property type="taxonomic scope" value="Bacteria"/>
</dbReference>
<dbReference type="InterPro" id="IPR029016">
    <property type="entry name" value="GAF-like_dom_sf"/>
</dbReference>
<evidence type="ECO:0000313" key="6">
    <source>
        <dbReference type="Proteomes" id="UP000008815"/>
    </source>
</evidence>
<name>A0A0H3KNG2_BURM1</name>
<keyword evidence="1" id="KW-0805">Transcription regulation</keyword>
<keyword evidence="2" id="KW-0238">DNA-binding</keyword>
<dbReference type="SUPFAM" id="SSF55781">
    <property type="entry name" value="GAF domain-like"/>
    <property type="match status" value="1"/>
</dbReference>
<dbReference type="AlphaFoldDB" id="A0A0H3KNG2"/>
<proteinExistence type="predicted"/>
<dbReference type="Gene3D" id="3.30.450.40">
    <property type="match status" value="1"/>
</dbReference>
<dbReference type="GO" id="GO:0045892">
    <property type="term" value="P:negative regulation of DNA-templated transcription"/>
    <property type="evidence" value="ECO:0007669"/>
    <property type="project" value="TreeGrafter"/>
</dbReference>
<dbReference type="GO" id="GO:0003677">
    <property type="term" value="F:DNA binding"/>
    <property type="evidence" value="ECO:0007669"/>
    <property type="project" value="UniProtKB-KW"/>
</dbReference>
<feature type="domain" description="IclR-ED" evidence="4">
    <location>
        <begin position="66"/>
        <end position="247"/>
    </location>
</feature>
<keyword evidence="3" id="KW-0804">Transcription</keyword>
<dbReference type="HOGENOM" id="CLU_062618_6_2_4"/>
<dbReference type="PANTHER" id="PTHR30136">
    <property type="entry name" value="HELIX-TURN-HELIX TRANSCRIPTIONAL REGULATOR, ICLR FAMILY"/>
    <property type="match status" value="1"/>
</dbReference>
<organism evidence="5 6">
    <name type="scientific">Burkholderia multivorans (strain ATCC 17616 / 249)</name>
    <dbReference type="NCBI Taxonomy" id="395019"/>
    <lineage>
        <taxon>Bacteria</taxon>
        <taxon>Pseudomonadati</taxon>
        <taxon>Pseudomonadota</taxon>
        <taxon>Betaproteobacteria</taxon>
        <taxon>Burkholderiales</taxon>
        <taxon>Burkholderiaceae</taxon>
        <taxon>Burkholderia</taxon>
        <taxon>Burkholderia cepacia complex</taxon>
    </lineage>
</organism>
<dbReference type="SMART" id="SM00346">
    <property type="entry name" value="HTH_ICLR"/>
    <property type="match status" value="1"/>
</dbReference>